<gene>
    <name evidence="1" type="ordered locus">HEAR1128</name>
</gene>
<dbReference type="NCBIfam" id="TIGR04331">
    <property type="entry name" value="o_ant_LIC12162"/>
    <property type="match status" value="1"/>
</dbReference>
<name>A4G470_HERAR</name>
<evidence type="ECO:0000313" key="2">
    <source>
        <dbReference type="Proteomes" id="UP000006697"/>
    </source>
</evidence>
<evidence type="ECO:0008006" key="3">
    <source>
        <dbReference type="Google" id="ProtNLM"/>
    </source>
</evidence>
<protein>
    <recommendedName>
        <fullName evidence="3">Transferase</fullName>
    </recommendedName>
</protein>
<proteinExistence type="predicted"/>
<evidence type="ECO:0000313" key="1">
    <source>
        <dbReference type="EMBL" id="CAL61307.1"/>
    </source>
</evidence>
<dbReference type="AlphaFoldDB" id="A4G470"/>
<dbReference type="Proteomes" id="UP000006697">
    <property type="component" value="Chromosome"/>
</dbReference>
<dbReference type="STRING" id="204773.HEAR1128"/>
<dbReference type="eggNOG" id="ENOG502ZBGY">
    <property type="taxonomic scope" value="Bacteria"/>
</dbReference>
<keyword evidence="2" id="KW-1185">Reference proteome</keyword>
<reference evidence="1 2" key="1">
    <citation type="journal article" date="2007" name="PLoS Genet.">
        <title>A tale of two oxidation states: bacterial colonization of arsenic-rich environments.</title>
        <authorList>
            <person name="Muller D."/>
            <person name="Medigue C."/>
            <person name="Koechler S."/>
            <person name="Barbe V."/>
            <person name="Barakat M."/>
            <person name="Talla E."/>
            <person name="Bonnefoy V."/>
            <person name="Krin E."/>
            <person name="Arsene-Ploetze F."/>
            <person name="Carapito C."/>
            <person name="Chandler M."/>
            <person name="Cournoyer B."/>
            <person name="Cruveiller S."/>
            <person name="Dossat C."/>
            <person name="Duval S."/>
            <person name="Heymann M."/>
            <person name="Leize E."/>
            <person name="Lieutaud A."/>
            <person name="Lievremont D."/>
            <person name="Makita Y."/>
            <person name="Mangenot S."/>
            <person name="Nitschke W."/>
            <person name="Ortet P."/>
            <person name="Perdrial N."/>
            <person name="Schoepp B."/>
            <person name="Siguier N."/>
            <person name="Simeonova D.D."/>
            <person name="Rouy Z."/>
            <person name="Segurens B."/>
            <person name="Turlin E."/>
            <person name="Vallenet D."/>
            <person name="Van Dorsselaer A."/>
            <person name="Weiss S."/>
            <person name="Weissenbach J."/>
            <person name="Lett M.C."/>
            <person name="Danchin A."/>
            <person name="Bertin P.N."/>
        </authorList>
    </citation>
    <scope>NUCLEOTIDE SEQUENCE [LARGE SCALE GENOMIC DNA]</scope>
    <source>
        <strain evidence="2">ULPAs1</strain>
    </source>
</reference>
<dbReference type="HOGENOM" id="CLU_449608_0_0_4"/>
<dbReference type="EMBL" id="CU207211">
    <property type="protein sequence ID" value="CAL61307.1"/>
    <property type="molecule type" value="Genomic_DNA"/>
</dbReference>
<dbReference type="InterPro" id="IPR027603">
    <property type="entry name" value="LIC12162"/>
</dbReference>
<accession>A4G470</accession>
<dbReference type="KEGG" id="har:HEAR1128"/>
<organism evidence="1 2">
    <name type="scientific">Herminiimonas arsenicoxydans</name>
    <dbReference type="NCBI Taxonomy" id="204773"/>
    <lineage>
        <taxon>Bacteria</taxon>
        <taxon>Pseudomonadati</taxon>
        <taxon>Pseudomonadota</taxon>
        <taxon>Betaproteobacteria</taxon>
        <taxon>Burkholderiales</taxon>
        <taxon>Oxalobacteraceae</taxon>
        <taxon>Herminiimonas</taxon>
    </lineage>
</organism>
<sequence length="600" mass="68801">MKEEVFLATTALEEFWDTSKPILFLGEWCLLYGRRSFWEPLQGQVLSSPFDSGDTAHAAYRYINAIYERLLPILGETLNTIHGTNHSQRYWRIVIGPWLQLYLPVIYDRYSHIKCALEKHPDFSTLVLSDSSFVVAADTLGFACYIKEDAFNLQIYTKILSALGRTFPCRTSQIKENWLYSKLSRKSLKSNLLGWITQSYLNIATKLSRPIFLKSTYFSRIVETRFLLRTLGGVMPVVEKLNKQPEPVAKINNAIRKNLPNIGLVEDEFERCLSAMLFADMPMCFVENFHEVSRDAQNVYPKFPKAVFSANSWYYEEKFKQWAAKSAEKGALLIGTPHGGSYGGLLDMPSENHEVAIVDRYYSWGWTRTDCAAKVIPFPASKLVGRQKIGASNLKVGILWAATSSSRYLLQFPSLPKFFYDYIAWQGRFAKTLNSQLVLVARLRPHREDDGWGIIPRIKECVPSIGIETWDIPFQESLTNCRLYVCDHFSTTFAEALAANKPTILFWDNQANELRSEAQPYYDLLRKVGILFDSPERAGEAVNQVYDDVESWWNDPERKNAVLIFCERFARNSPDAIKLWVDEFKRIEATPELKSASLAD</sequence>